<organism evidence="1">
    <name type="scientific">marine sediment metagenome</name>
    <dbReference type="NCBI Taxonomy" id="412755"/>
    <lineage>
        <taxon>unclassified sequences</taxon>
        <taxon>metagenomes</taxon>
        <taxon>ecological metagenomes</taxon>
    </lineage>
</organism>
<name>A0A0F9FXP6_9ZZZZ</name>
<dbReference type="Pfam" id="PF13481">
    <property type="entry name" value="AAA_25"/>
    <property type="match status" value="1"/>
</dbReference>
<proteinExistence type="predicted"/>
<dbReference type="SUPFAM" id="SSF52540">
    <property type="entry name" value="P-loop containing nucleoside triphosphate hydrolases"/>
    <property type="match status" value="1"/>
</dbReference>
<reference evidence="1" key="1">
    <citation type="journal article" date="2015" name="Nature">
        <title>Complex archaea that bridge the gap between prokaryotes and eukaryotes.</title>
        <authorList>
            <person name="Spang A."/>
            <person name="Saw J.H."/>
            <person name="Jorgensen S.L."/>
            <person name="Zaremba-Niedzwiedzka K."/>
            <person name="Martijn J."/>
            <person name="Lind A.E."/>
            <person name="van Eijk R."/>
            <person name="Schleper C."/>
            <person name="Guy L."/>
            <person name="Ettema T.J."/>
        </authorList>
    </citation>
    <scope>NUCLEOTIDE SEQUENCE</scope>
</reference>
<feature type="non-terminal residue" evidence="1">
    <location>
        <position position="1"/>
    </location>
</feature>
<evidence type="ECO:0000313" key="1">
    <source>
        <dbReference type="EMBL" id="KKL91108.1"/>
    </source>
</evidence>
<dbReference type="InterPro" id="IPR027417">
    <property type="entry name" value="P-loop_NTPase"/>
</dbReference>
<gene>
    <name evidence="1" type="ORF">LCGC14_1897940</name>
</gene>
<dbReference type="EMBL" id="LAZR01019822">
    <property type="protein sequence ID" value="KKL91108.1"/>
    <property type="molecule type" value="Genomic_DNA"/>
</dbReference>
<accession>A0A0F9FXP6</accession>
<dbReference type="AlphaFoldDB" id="A0A0F9FXP6"/>
<protein>
    <submittedName>
        <fullName evidence="1">Uncharacterized protein</fullName>
    </submittedName>
</protein>
<dbReference type="Gene3D" id="3.40.50.300">
    <property type="entry name" value="P-loop containing nucleotide triphosphate hydrolases"/>
    <property type="match status" value="1"/>
</dbReference>
<sequence>VSRGESFGPWKCEKAVPCLFLDGEMSQDDDRERIEQLNLNPDLFIYSDHLANQWGIPRANLTSEKWRADIKRILTTRKIKVWVLDNLASLASGLDENKKQDWDPINQWLLELRFAGISTVLLHHVGKEGGQRGTSAREDNLDISMMLKSPSNYVAEDGARFICHFSKARVKTTDLSLISDTEFHLIRNESGDHVWTWAGVKAENKRSIIKMISEGFDQKTIVEELEITKGYVSRIKKQAIKDGHLTSKGKLTQSGFSEVSDAEI</sequence>
<comment type="caution">
    <text evidence="1">The sequence shown here is derived from an EMBL/GenBank/DDBJ whole genome shotgun (WGS) entry which is preliminary data.</text>
</comment>